<evidence type="ECO:0000313" key="1">
    <source>
        <dbReference type="EMBL" id="CAI3978642.1"/>
    </source>
</evidence>
<organism evidence="1">
    <name type="scientific">Cladocopium goreaui</name>
    <dbReference type="NCBI Taxonomy" id="2562237"/>
    <lineage>
        <taxon>Eukaryota</taxon>
        <taxon>Sar</taxon>
        <taxon>Alveolata</taxon>
        <taxon>Dinophyceae</taxon>
        <taxon>Suessiales</taxon>
        <taxon>Symbiodiniaceae</taxon>
        <taxon>Cladocopium</taxon>
    </lineage>
</organism>
<reference evidence="1" key="1">
    <citation type="submission" date="2022-10" db="EMBL/GenBank/DDBJ databases">
        <authorList>
            <person name="Chen Y."/>
            <person name="Dougan E. K."/>
            <person name="Chan C."/>
            <person name="Rhodes N."/>
            <person name="Thang M."/>
        </authorList>
    </citation>
    <scope>NUCLEOTIDE SEQUENCE</scope>
</reference>
<protein>
    <submittedName>
        <fullName evidence="3">50S ribosomal protein L13</fullName>
    </submittedName>
</protein>
<keyword evidence="3" id="KW-0689">Ribosomal protein</keyword>
<sequence>MDTEVGDDEGVQHKAFHYAFERLHVRGLAESEVSHPSWNAFKKAVSRSRLTIAMMKLTLCCNFDHGAWKSGDRLEAKRDSFEVYLSTKGSDYFEEFAELVAHDRNEAFDPDHHPAECMSEWMSSKALRNRGLYVKTKAWFGFHAALRDLIADWTIQLEENDQCEDLHVERDRDREEEEFDGDVGRQEPRTKSELYAIFGKNGPTAMVLGFMEDRKLQSIARIFVEITSPLEMSYYDYETLEALSKGWNEQSRWVSRRASGSWYQVVSGILGVLETSVFQDRLHFTKPLKPVALEEGVPEWAQGEMELLELAFDFAECLAENVLWSNARYWWSIPELLATLLHSERGVRKAGMQQMKTIVEAVLAAEAHQSRQKEWAEVLADLGWQKQQLPREAMALLLQCEFALSDVKLRKLSSRLFVGSPSTKDTLENCFAFLHRKAATHSTNAKMSDACKYTYAIISPYSESGGAPQVLPSAQDFTTMLSPQGQEMRDWLNHHLFSPQRSLFPSGRKPTLQSASEIYESKWRSSGVQAQQRSAAAAAYLVADAANNFSHVDDCWIGFLAKDSVKVVYFNASLDVCTLCLGNRKWTTAGFPLNGSGLKTRTTATCT</sequence>
<evidence type="ECO:0000313" key="3">
    <source>
        <dbReference type="EMBL" id="CAL4765954.1"/>
    </source>
</evidence>
<evidence type="ECO:0000313" key="2">
    <source>
        <dbReference type="EMBL" id="CAL1132017.1"/>
    </source>
</evidence>
<dbReference type="OrthoDB" id="445377at2759"/>
<dbReference type="EMBL" id="CAMXCT030000425">
    <property type="protein sequence ID" value="CAL4765954.1"/>
    <property type="molecule type" value="Genomic_DNA"/>
</dbReference>
<dbReference type="AlphaFoldDB" id="A0A9P1BSR9"/>
<gene>
    <name evidence="1" type="ORF">C1SCF055_LOCUS6669</name>
</gene>
<keyword evidence="4" id="KW-1185">Reference proteome</keyword>
<evidence type="ECO:0000313" key="4">
    <source>
        <dbReference type="Proteomes" id="UP001152797"/>
    </source>
</evidence>
<dbReference type="GO" id="GO:0005840">
    <property type="term" value="C:ribosome"/>
    <property type="evidence" value="ECO:0007669"/>
    <property type="project" value="UniProtKB-KW"/>
</dbReference>
<dbReference type="EMBL" id="CAMXCT010000425">
    <property type="protein sequence ID" value="CAI3978642.1"/>
    <property type="molecule type" value="Genomic_DNA"/>
</dbReference>
<reference evidence="2" key="2">
    <citation type="submission" date="2024-04" db="EMBL/GenBank/DDBJ databases">
        <authorList>
            <person name="Chen Y."/>
            <person name="Shah S."/>
            <person name="Dougan E. K."/>
            <person name="Thang M."/>
            <person name="Chan C."/>
        </authorList>
    </citation>
    <scope>NUCLEOTIDE SEQUENCE [LARGE SCALE GENOMIC DNA]</scope>
</reference>
<dbReference type="Proteomes" id="UP001152797">
    <property type="component" value="Unassembled WGS sequence"/>
</dbReference>
<keyword evidence="3" id="KW-0687">Ribonucleoprotein</keyword>
<comment type="caution">
    <text evidence="1">The sequence shown here is derived from an EMBL/GenBank/DDBJ whole genome shotgun (WGS) entry which is preliminary data.</text>
</comment>
<accession>A0A9P1BSR9</accession>
<proteinExistence type="predicted"/>
<dbReference type="EMBL" id="CAMXCT020000425">
    <property type="protein sequence ID" value="CAL1132017.1"/>
    <property type="molecule type" value="Genomic_DNA"/>
</dbReference>
<name>A0A9P1BSR9_9DINO</name>